<feature type="domain" description="CBS" evidence="1">
    <location>
        <begin position="235"/>
        <end position="287"/>
    </location>
</feature>
<comment type="caution">
    <text evidence="3">The sequence shown here is derived from an EMBL/GenBank/DDBJ whole genome shotgun (WGS) entry which is preliminary data.</text>
</comment>
<dbReference type="Proteomes" id="UP000320766">
    <property type="component" value="Unassembled WGS sequence"/>
</dbReference>
<dbReference type="AlphaFoldDB" id="A0A520KWI6"/>
<reference evidence="3 4" key="1">
    <citation type="journal article" date="2019" name="Nat. Microbiol.">
        <title>Wide diversity of methane and short-chain alkane metabolisms in uncultured archaea.</title>
        <authorList>
            <person name="Borrel G."/>
            <person name="Adam P.S."/>
            <person name="McKay L.J."/>
            <person name="Chen L.X."/>
            <person name="Sierra-Garcia I.N."/>
            <person name="Sieber C.M."/>
            <person name="Letourneur Q."/>
            <person name="Ghozlane A."/>
            <person name="Andersen G.L."/>
            <person name="Li W.J."/>
            <person name="Hallam S.J."/>
            <person name="Muyzer G."/>
            <person name="de Oliveira V.M."/>
            <person name="Inskeep W.P."/>
            <person name="Banfield J.F."/>
            <person name="Gribaldo S."/>
        </authorList>
    </citation>
    <scope>NUCLEOTIDE SEQUENCE [LARGE SCALE GENOMIC DNA]</scope>
    <source>
        <strain evidence="3">NM1b</strain>
    </source>
</reference>
<proteinExistence type="predicted"/>
<dbReference type="Pfam" id="PF00571">
    <property type="entry name" value="CBS"/>
    <property type="match status" value="1"/>
</dbReference>
<dbReference type="Gene3D" id="3.10.580.10">
    <property type="entry name" value="CBS-domain"/>
    <property type="match status" value="1"/>
</dbReference>
<dbReference type="Pfam" id="PF03444">
    <property type="entry name" value="WHD_HrcA"/>
    <property type="match status" value="1"/>
</dbReference>
<dbReference type="SUPFAM" id="SSF54631">
    <property type="entry name" value="CBS-domain pair"/>
    <property type="match status" value="1"/>
</dbReference>
<dbReference type="InterPro" id="IPR000944">
    <property type="entry name" value="Tscrpt_reg_Rrf2"/>
</dbReference>
<evidence type="ECO:0000259" key="1">
    <source>
        <dbReference type="Pfam" id="PF00571"/>
    </source>
</evidence>
<dbReference type="EMBL" id="RXIL01000091">
    <property type="protein sequence ID" value="RZN68953.1"/>
    <property type="molecule type" value="Genomic_DNA"/>
</dbReference>
<name>A0A520KWI6_9EURY</name>
<dbReference type="Gene3D" id="1.10.10.10">
    <property type="entry name" value="Winged helix-like DNA-binding domain superfamily/Winged helix DNA-binding domain"/>
    <property type="match status" value="1"/>
</dbReference>
<dbReference type="PANTHER" id="PTHR33221">
    <property type="entry name" value="WINGED HELIX-TURN-HELIX TRANSCRIPTIONAL REGULATOR, RRF2 FAMILY"/>
    <property type="match status" value="1"/>
</dbReference>
<dbReference type="InterPro" id="IPR036388">
    <property type="entry name" value="WH-like_DNA-bd_sf"/>
</dbReference>
<dbReference type="InterPro" id="IPR005104">
    <property type="entry name" value="WHTH_HrcA_DNA-bd"/>
</dbReference>
<evidence type="ECO:0000313" key="4">
    <source>
        <dbReference type="Proteomes" id="UP000320766"/>
    </source>
</evidence>
<gene>
    <name evidence="3" type="ORF">EF807_05170</name>
</gene>
<protein>
    <submittedName>
        <fullName evidence="3">HTH domain-containing protein</fullName>
    </submittedName>
</protein>
<dbReference type="GO" id="GO:0005829">
    <property type="term" value="C:cytosol"/>
    <property type="evidence" value="ECO:0007669"/>
    <property type="project" value="TreeGrafter"/>
</dbReference>
<dbReference type="GO" id="GO:0003700">
    <property type="term" value="F:DNA-binding transcription factor activity"/>
    <property type="evidence" value="ECO:0007669"/>
    <property type="project" value="TreeGrafter"/>
</dbReference>
<dbReference type="InterPro" id="IPR036390">
    <property type="entry name" value="WH_DNA-bd_sf"/>
</dbReference>
<dbReference type="PANTHER" id="PTHR33221:SF15">
    <property type="entry name" value="HTH-TYPE TRANSCRIPTIONAL REGULATOR YWGB-RELATED"/>
    <property type="match status" value="1"/>
</dbReference>
<evidence type="ECO:0000313" key="3">
    <source>
        <dbReference type="EMBL" id="RZN68953.1"/>
    </source>
</evidence>
<sequence>MSLKLTPIQRETLMALISIYRKKGTSVRGEEIAALINRNPGTVRNQMQTMKALGLVEGVPGPKGGYKATIKAFEAVEMKEVKEEAIIKIWVNGEPVENGNVQEMAFTTVRHPGLCRAEMKLIGDMRVYNIGDKIVAGPTPVNKIIVSGEIIGKDDMDNVILVDAADVETLPKRPVGEYMDKFVIMEGGKSIKDAKEKVESEKLDSMAVLEDGEIRLVSNKDVFLSLAEGHGDERVGSISKSTISVDVNMPLHIAIVKMREEDTRSILVSEGDKKVGILNKVHIVDVITKGLMDKI</sequence>
<dbReference type="SUPFAM" id="SSF46785">
    <property type="entry name" value="Winged helix' DNA-binding domain"/>
    <property type="match status" value="1"/>
</dbReference>
<feature type="domain" description="Winged helix-turn-helix transcription repressor HrcA DNA-binding" evidence="2">
    <location>
        <begin position="4"/>
        <end position="80"/>
    </location>
</feature>
<dbReference type="InterPro" id="IPR000644">
    <property type="entry name" value="CBS_dom"/>
</dbReference>
<accession>A0A520KWI6</accession>
<evidence type="ECO:0000259" key="2">
    <source>
        <dbReference type="Pfam" id="PF03444"/>
    </source>
</evidence>
<organism evidence="3 4">
    <name type="scientific">Candidatus Methanolliviera hydrocarbonicum</name>
    <dbReference type="NCBI Taxonomy" id="2491085"/>
    <lineage>
        <taxon>Archaea</taxon>
        <taxon>Methanobacteriati</taxon>
        <taxon>Methanobacteriota</taxon>
        <taxon>Candidatus Methanoliparia</taxon>
        <taxon>Candidatus Methanoliparales</taxon>
        <taxon>Candidatus Methanollivieraceae</taxon>
        <taxon>Candidatus Methanolliviera</taxon>
    </lineage>
</organism>
<dbReference type="GO" id="GO:0003677">
    <property type="term" value="F:DNA binding"/>
    <property type="evidence" value="ECO:0007669"/>
    <property type="project" value="InterPro"/>
</dbReference>
<dbReference type="InterPro" id="IPR046342">
    <property type="entry name" value="CBS_dom_sf"/>
</dbReference>